<dbReference type="SMART" id="SM00474">
    <property type="entry name" value="35EXOc"/>
    <property type="match status" value="1"/>
</dbReference>
<dbReference type="GO" id="GO:0006139">
    <property type="term" value="P:nucleobase-containing compound metabolic process"/>
    <property type="evidence" value="ECO:0007669"/>
    <property type="project" value="InterPro"/>
</dbReference>
<gene>
    <name evidence="2" type="ORF">F1C12_13060</name>
</gene>
<dbReference type="InterPro" id="IPR051086">
    <property type="entry name" value="RNase_D-like"/>
</dbReference>
<reference evidence="3" key="1">
    <citation type="submission" date="2019-09" db="EMBL/GenBank/DDBJ databases">
        <title>Antimicrobial potential of Antarctic Bacteria.</title>
        <authorList>
            <person name="Benaud N."/>
            <person name="Edwards R.J."/>
            <person name="Ferrari B.C."/>
        </authorList>
    </citation>
    <scope>NUCLEOTIDE SEQUENCE [LARGE SCALE GENOMIC DNA]</scope>
    <source>
        <strain evidence="3">INR9</strain>
    </source>
</reference>
<dbReference type="PANTHER" id="PTHR47649">
    <property type="entry name" value="RIBONUCLEASE D"/>
    <property type="match status" value="1"/>
</dbReference>
<accession>A0A7G6YBU8</accession>
<dbReference type="Pfam" id="PF01612">
    <property type="entry name" value="DNA_pol_A_exo1"/>
    <property type="match status" value="1"/>
</dbReference>
<dbReference type="InterPro" id="IPR012337">
    <property type="entry name" value="RNaseH-like_sf"/>
</dbReference>
<dbReference type="PANTHER" id="PTHR47649:SF1">
    <property type="entry name" value="RIBONUCLEASE D"/>
    <property type="match status" value="1"/>
</dbReference>
<name>A0A7G6YBU8_9MICO</name>
<dbReference type="SUPFAM" id="SSF53098">
    <property type="entry name" value="Ribonuclease H-like"/>
    <property type="match status" value="1"/>
</dbReference>
<evidence type="ECO:0000313" key="2">
    <source>
        <dbReference type="EMBL" id="QNE35963.1"/>
    </source>
</evidence>
<dbReference type="InterPro" id="IPR002562">
    <property type="entry name" value="3'-5'_exonuclease_dom"/>
</dbReference>
<dbReference type="CDD" id="cd06142">
    <property type="entry name" value="RNaseD_exo"/>
    <property type="match status" value="1"/>
</dbReference>
<dbReference type="Proteomes" id="UP000515511">
    <property type="component" value="Chromosome"/>
</dbReference>
<dbReference type="AlphaFoldDB" id="A0A7G6YBU8"/>
<dbReference type="EMBL" id="CP043641">
    <property type="protein sequence ID" value="QNE35963.1"/>
    <property type="molecule type" value="Genomic_DNA"/>
</dbReference>
<sequence length="208" mass="23312">MQSLTANVVERDIPAEILSRAMDEAVVAWDIETTGLDWRSATIETCQLSFAGEVFVVQLLGNQHPDNLSRLLAAPKVTKLFHHAPFDVRFMTAHWAVRAQNVACTKIAAKIVSPGLPNDSYSLKSSLKMYLGIELDKTERLSDWSRHHLSDTQLAYAARDVAYLQPLLERLQARGRTHGVWELVERSFEYIPTRAALDISGAGDVFTY</sequence>
<evidence type="ECO:0000259" key="1">
    <source>
        <dbReference type="SMART" id="SM00474"/>
    </source>
</evidence>
<evidence type="ECO:0000313" key="3">
    <source>
        <dbReference type="Proteomes" id="UP000515511"/>
    </source>
</evidence>
<dbReference type="Gene3D" id="3.30.420.10">
    <property type="entry name" value="Ribonuclease H-like superfamily/Ribonuclease H"/>
    <property type="match status" value="1"/>
</dbReference>
<dbReference type="RefSeq" id="WP_185275394.1">
    <property type="nucleotide sequence ID" value="NZ_CP043641.1"/>
</dbReference>
<dbReference type="GO" id="GO:0008408">
    <property type="term" value="F:3'-5' exonuclease activity"/>
    <property type="evidence" value="ECO:0007669"/>
    <property type="project" value="InterPro"/>
</dbReference>
<dbReference type="KEGG" id="lse:F1C12_13060"/>
<feature type="domain" description="3'-5' exonuclease" evidence="1">
    <location>
        <begin position="5"/>
        <end position="176"/>
    </location>
</feature>
<proteinExistence type="predicted"/>
<dbReference type="InterPro" id="IPR036397">
    <property type="entry name" value="RNaseH_sf"/>
</dbReference>
<organism evidence="2 3">
    <name type="scientific">Leifsonia shinshuensis</name>
    <dbReference type="NCBI Taxonomy" id="150026"/>
    <lineage>
        <taxon>Bacteria</taxon>
        <taxon>Bacillati</taxon>
        <taxon>Actinomycetota</taxon>
        <taxon>Actinomycetes</taxon>
        <taxon>Micrococcales</taxon>
        <taxon>Microbacteriaceae</taxon>
        <taxon>Leifsonia</taxon>
    </lineage>
</organism>
<protein>
    <submittedName>
        <fullName evidence="2">Ribonuclease D</fullName>
    </submittedName>
</protein>
<dbReference type="GO" id="GO:0003676">
    <property type="term" value="F:nucleic acid binding"/>
    <property type="evidence" value="ECO:0007669"/>
    <property type="project" value="InterPro"/>
</dbReference>